<sequence length="31" mass="3636">MDQNYKLFEFQLTTLSANLKDVSIFEVIKSI</sequence>
<dbReference type="AlphaFoldDB" id="A0A654M9P9"/>
<name>A0A654M9P9_9ARCH</name>
<evidence type="ECO:0000313" key="2">
    <source>
        <dbReference type="Proteomes" id="UP000058925"/>
    </source>
</evidence>
<evidence type="ECO:0000313" key="1">
    <source>
        <dbReference type="EMBL" id="ALI36222.1"/>
    </source>
</evidence>
<reference evidence="2" key="1">
    <citation type="submission" date="2015-10" db="EMBL/GenBank/DDBJ databases">
        <title>Niche specialization of a soil ammonia-oxidizing archaeon, Candidatus Nitrosocosmicus oleophilus.</title>
        <authorList>
            <person name="Jung M.-Y."/>
            <person name="Rhee S.-K."/>
        </authorList>
    </citation>
    <scope>NUCLEOTIDE SEQUENCE [LARGE SCALE GENOMIC DNA]</scope>
    <source>
        <strain evidence="2">MY3</strain>
    </source>
</reference>
<protein>
    <submittedName>
        <fullName evidence="1">Uncharacterized protein</fullName>
    </submittedName>
</protein>
<dbReference type="Proteomes" id="UP000058925">
    <property type="component" value="Chromosome"/>
</dbReference>
<dbReference type="EMBL" id="CP012850">
    <property type="protein sequence ID" value="ALI36222.1"/>
    <property type="molecule type" value="Genomic_DNA"/>
</dbReference>
<organism evidence="1 2">
    <name type="scientific">Candidatus Nitrosocosmicus oleophilus</name>
    <dbReference type="NCBI Taxonomy" id="1353260"/>
    <lineage>
        <taxon>Archaea</taxon>
        <taxon>Nitrososphaerota</taxon>
        <taxon>Nitrososphaeria</taxon>
        <taxon>Nitrososphaerales</taxon>
        <taxon>Nitrososphaeraceae</taxon>
        <taxon>Candidatus Nitrosocosmicus</taxon>
    </lineage>
</organism>
<gene>
    <name evidence="1" type="ORF">NMY3_02020</name>
</gene>
<keyword evidence="2" id="KW-1185">Reference proteome</keyword>
<accession>A0A654M9P9</accession>
<dbReference type="KEGG" id="taa:NMY3_02020"/>
<proteinExistence type="predicted"/>